<evidence type="ECO:0000256" key="2">
    <source>
        <dbReference type="ARBA" id="ARBA00022741"/>
    </source>
</evidence>
<accession>A0ABY9HFI3</accession>
<dbReference type="Pfam" id="PF00696">
    <property type="entry name" value="AA_kinase"/>
    <property type="match status" value="1"/>
</dbReference>
<gene>
    <name evidence="6" type="ORF">P8A18_04930</name>
</gene>
<keyword evidence="1" id="KW-0808">Transferase</keyword>
<dbReference type="Gene3D" id="3.40.1160.10">
    <property type="entry name" value="Acetylglutamate kinase-like"/>
    <property type="match status" value="1"/>
</dbReference>
<organism evidence="6 7">
    <name type="scientific">Streptomyces castrisilvae</name>
    <dbReference type="NCBI Taxonomy" id="3033811"/>
    <lineage>
        <taxon>Bacteria</taxon>
        <taxon>Bacillati</taxon>
        <taxon>Actinomycetota</taxon>
        <taxon>Actinomycetes</taxon>
        <taxon>Kitasatosporales</taxon>
        <taxon>Streptomycetaceae</taxon>
        <taxon>Streptomyces</taxon>
    </lineage>
</organism>
<dbReference type="SUPFAM" id="SSF53633">
    <property type="entry name" value="Carbamate kinase-like"/>
    <property type="match status" value="1"/>
</dbReference>
<protein>
    <recommendedName>
        <fullName evidence="5">Aspartate/glutamate/uridylate kinase domain-containing protein</fullName>
    </recommendedName>
</protein>
<evidence type="ECO:0000256" key="4">
    <source>
        <dbReference type="ARBA" id="ARBA00022840"/>
    </source>
</evidence>
<dbReference type="RefSeq" id="WP_306052046.1">
    <property type="nucleotide sequence ID" value="NZ_CP120997.1"/>
</dbReference>
<evidence type="ECO:0000313" key="7">
    <source>
        <dbReference type="Proteomes" id="UP001239522"/>
    </source>
</evidence>
<dbReference type="InterPro" id="IPR001048">
    <property type="entry name" value="Asp/Glu/Uridylate_kinase"/>
</dbReference>
<evidence type="ECO:0000313" key="6">
    <source>
        <dbReference type="EMBL" id="WLQ32833.1"/>
    </source>
</evidence>
<dbReference type="PANTHER" id="PTHR43654:SF1">
    <property type="entry name" value="ISOPENTENYL PHOSPHATE KINASE"/>
    <property type="match status" value="1"/>
</dbReference>
<feature type="domain" description="Aspartate/glutamate/uridylate kinase" evidence="5">
    <location>
        <begin position="14"/>
        <end position="238"/>
    </location>
</feature>
<evidence type="ECO:0000256" key="1">
    <source>
        <dbReference type="ARBA" id="ARBA00022679"/>
    </source>
</evidence>
<dbReference type="Proteomes" id="UP001239522">
    <property type="component" value="Chromosome"/>
</dbReference>
<dbReference type="EMBL" id="CP120997">
    <property type="protein sequence ID" value="WLQ32833.1"/>
    <property type="molecule type" value="Genomic_DNA"/>
</dbReference>
<dbReference type="InterPro" id="IPR036393">
    <property type="entry name" value="AceGlu_kinase-like_sf"/>
</dbReference>
<evidence type="ECO:0000259" key="5">
    <source>
        <dbReference type="Pfam" id="PF00696"/>
    </source>
</evidence>
<keyword evidence="4" id="KW-0067">ATP-binding</keyword>
<evidence type="ECO:0000256" key="3">
    <source>
        <dbReference type="ARBA" id="ARBA00022777"/>
    </source>
</evidence>
<reference evidence="6 7" key="1">
    <citation type="submission" date="2023-03" db="EMBL/GenBank/DDBJ databases">
        <title>Isolation and description of six Streptomyces strains from soil environments, able to metabolize different microbial glucans.</title>
        <authorList>
            <person name="Widen T."/>
            <person name="Larsbrink J."/>
        </authorList>
    </citation>
    <scope>NUCLEOTIDE SEQUENCE [LARGE SCALE GENOMIC DNA]</scope>
    <source>
        <strain evidence="6 7">Mut1</strain>
    </source>
</reference>
<proteinExistence type="predicted"/>
<keyword evidence="7" id="KW-1185">Reference proteome</keyword>
<keyword evidence="3" id="KW-0418">Kinase</keyword>
<name>A0ABY9HFI3_9ACTN</name>
<sequence>MTPATADPSDLPNFLILKIGGGLFSVKSRDHDIDHDAVAGYVRQVADLAAAAPGRMVLISGGGSYGHGAVRHLDPEDPWAALPLTGANAELRWIWTTALQRAGARAFPVQLAAAAVLEEGGAVVGVGSLQRLLATGSLPVLTGDCLPHPDGSLRVIGSDHVPSALLGLSAGSVRVAMLTDVDGVLDDGRTIPWIDPRATGPAREALRVAPDWDTTGAMAGKLDAVLDCARRGAECLILRGDPDQPDLRHLLRPVSEWPAQLRHTRIAPSEPTTGQRVDAVPA</sequence>
<keyword evidence="2" id="KW-0547">Nucleotide-binding</keyword>
<dbReference type="PANTHER" id="PTHR43654">
    <property type="entry name" value="GLUTAMATE 5-KINASE"/>
    <property type="match status" value="1"/>
</dbReference>